<dbReference type="Proteomes" id="UP000436911">
    <property type="component" value="Unassembled WGS sequence"/>
</dbReference>
<dbReference type="Proteomes" id="UP000440716">
    <property type="component" value="Unassembled WGS sequence"/>
</dbReference>
<dbReference type="Gene3D" id="1.10.287.890">
    <property type="entry name" value="Crystal structure of tRNA isopentenylpyrophosphate transferase (bh2366) domain"/>
    <property type="match status" value="1"/>
</dbReference>
<dbReference type="AlphaFoldDB" id="A0A109CRG6"/>
<evidence type="ECO:0000256" key="1">
    <source>
        <dbReference type="ARBA" id="ARBA00002623"/>
    </source>
</evidence>
<reference evidence="11 13" key="2">
    <citation type="submission" date="2019-12" db="EMBL/GenBank/DDBJ databases">
        <title>Whole-genome sequencing of Allorhizobium vitis.</title>
        <authorList>
            <person name="Gan H.M."/>
            <person name="Szegedi E."/>
            <person name="Burr T."/>
            <person name="Savka M.A."/>
        </authorList>
    </citation>
    <scope>NUCLEOTIDE SEQUENCE [LARGE SCALE GENOMIC DNA]</scope>
    <source>
        <strain evidence="10 13">CG415</strain>
        <strain evidence="9 11">CG989</strain>
    </source>
</reference>
<evidence type="ECO:0000256" key="2">
    <source>
        <dbReference type="ARBA" id="ARBA00012383"/>
    </source>
</evidence>
<dbReference type="EMBL" id="QUSG01000037">
    <property type="protein sequence ID" value="KAA3519288.1"/>
    <property type="molecule type" value="Genomic_DNA"/>
</dbReference>
<accession>A0A109CRG6</accession>
<dbReference type="Pfam" id="PF01745">
    <property type="entry name" value="IPT"/>
    <property type="match status" value="1"/>
</dbReference>
<evidence type="ECO:0000313" key="10">
    <source>
        <dbReference type="EMBL" id="MVA59308.1"/>
    </source>
</evidence>
<evidence type="ECO:0000256" key="5">
    <source>
        <dbReference type="ARBA" id="ARBA00022712"/>
    </source>
</evidence>
<evidence type="ECO:0000313" key="8">
    <source>
        <dbReference type="EMBL" id="KAA3519288.1"/>
    </source>
</evidence>
<comment type="caution">
    <text evidence="10">The sequence shown here is derived from an EMBL/GenBank/DDBJ whole genome shotgun (WGS) entry which is preliminary data.</text>
</comment>
<dbReference type="InterPro" id="IPR002648">
    <property type="entry name" value="Tzs"/>
</dbReference>
<dbReference type="PIRSF" id="PIRSF000507">
    <property type="entry name" value="IPT"/>
    <property type="match status" value="1"/>
</dbReference>
<protein>
    <recommendedName>
        <fullName evidence="3 7">Adenylate dimethylallyltransferase</fullName>
        <ecNumber evidence="2 7">2.5.1.27</ecNumber>
    </recommendedName>
    <alternativeName>
        <fullName evidence="7">Isopentenyl transferase</fullName>
    </alternativeName>
</protein>
<evidence type="ECO:0000313" key="11">
    <source>
        <dbReference type="Proteomes" id="UP000436692"/>
    </source>
</evidence>
<dbReference type="RefSeq" id="WP_060718541.1">
    <property type="nucleotide sequence ID" value="NZ_CP055267.1"/>
</dbReference>
<dbReference type="EMBL" id="WPHU01000017">
    <property type="protein sequence ID" value="MVA59308.1"/>
    <property type="molecule type" value="Genomic_DNA"/>
</dbReference>
<evidence type="ECO:0000256" key="7">
    <source>
        <dbReference type="PIRNR" id="PIRNR000507"/>
    </source>
</evidence>
<dbReference type="EC" id="2.5.1.27" evidence="2 7"/>
<dbReference type="OrthoDB" id="8293568at2"/>
<keyword evidence="5 7" id="KW-0203">Cytokinin biosynthesis</keyword>
<evidence type="ECO:0000313" key="13">
    <source>
        <dbReference type="Proteomes" id="UP000440716"/>
    </source>
</evidence>
<dbReference type="Gene3D" id="3.40.50.300">
    <property type="entry name" value="P-loop containing nucleotide triphosphate hydrolases"/>
    <property type="match status" value="1"/>
</dbReference>
<sequence length="241" mass="27455">MDMYLIFGPTCTGKTAAAITLSKQTGVPVVALDRVQCCPQLSTGSGRPTVAELRETKRIYLTELPLTEGIITAKRAHDNLIGEVYLHEPQGGLILEGGSISLMKCMARSRYWDNHFRWHITRHELRDEEAFLTAAKTRVRNMLRPQEGESLLQELAYLWTHRAVRSELEKIDGYRYAIHFSKLNNLAVDELVHLGPDQMEKLVDGIAREYLIHARLQERELPIPAQVGGVYEGHPFQLRWP</sequence>
<dbReference type="GO" id="GO:0009824">
    <property type="term" value="F:AMP dimethylallyltransferase activity"/>
    <property type="evidence" value="ECO:0007669"/>
    <property type="project" value="UniProtKB-UniRule"/>
</dbReference>
<keyword evidence="4 7" id="KW-0808">Transferase</keyword>
<proteinExistence type="predicted"/>
<dbReference type="GeneID" id="60685068"/>
<evidence type="ECO:0000256" key="3">
    <source>
        <dbReference type="ARBA" id="ARBA00016587"/>
    </source>
</evidence>
<evidence type="ECO:0000313" key="9">
    <source>
        <dbReference type="EMBL" id="MUZ61084.1"/>
    </source>
</evidence>
<dbReference type="SUPFAM" id="SSF52540">
    <property type="entry name" value="P-loop containing nucleoside triphosphate hydrolases"/>
    <property type="match status" value="1"/>
</dbReference>
<dbReference type="Proteomes" id="UP000436692">
    <property type="component" value="Unassembled WGS sequence"/>
</dbReference>
<dbReference type="GO" id="GO:0009691">
    <property type="term" value="P:cytokinin biosynthetic process"/>
    <property type="evidence" value="ECO:0007669"/>
    <property type="project" value="UniProtKB-UniRule"/>
</dbReference>
<dbReference type="InterPro" id="IPR027417">
    <property type="entry name" value="P-loop_NTPase"/>
</dbReference>
<evidence type="ECO:0000313" key="12">
    <source>
        <dbReference type="Proteomes" id="UP000436911"/>
    </source>
</evidence>
<organism evidence="10 13">
    <name type="scientific">Agrobacterium vitis</name>
    <name type="common">Rhizobium vitis</name>
    <dbReference type="NCBI Taxonomy" id="373"/>
    <lineage>
        <taxon>Bacteria</taxon>
        <taxon>Pseudomonadati</taxon>
        <taxon>Pseudomonadota</taxon>
        <taxon>Alphaproteobacteria</taxon>
        <taxon>Hyphomicrobiales</taxon>
        <taxon>Rhizobiaceae</taxon>
        <taxon>Rhizobium/Agrobacterium group</taxon>
        <taxon>Agrobacterium</taxon>
    </lineage>
</organism>
<evidence type="ECO:0000256" key="6">
    <source>
        <dbReference type="ARBA" id="ARBA00047975"/>
    </source>
</evidence>
<dbReference type="EMBL" id="WPHM01000036">
    <property type="protein sequence ID" value="MUZ61084.1"/>
    <property type="molecule type" value="Genomic_DNA"/>
</dbReference>
<comment type="function">
    <text evidence="1">Transfers dimethylallyl groups to AMP as part of the biosynthesis of cytokinin phytohormones.</text>
</comment>
<reference evidence="8 12" key="1">
    <citation type="submission" date="2018-08" db="EMBL/GenBank/DDBJ databases">
        <title>Genome sequencing of Agrobacterium vitis strain ICMP 10754.</title>
        <authorList>
            <person name="Visnovsky S.B."/>
            <person name="Pitman A.R."/>
        </authorList>
    </citation>
    <scope>NUCLEOTIDE SEQUENCE [LARGE SCALE GENOMIC DNA]</scope>
    <source>
        <strain evidence="8 12">ICMP 10754</strain>
    </source>
</reference>
<comment type="catalytic activity">
    <reaction evidence="6 7">
        <text>dimethylallyl diphosphate + AMP = N(6)-(dimethylallyl)adenosine 5'-phosphate + diphosphate</text>
        <dbReference type="Rhea" id="RHEA:15285"/>
        <dbReference type="ChEBI" id="CHEBI:33019"/>
        <dbReference type="ChEBI" id="CHEBI:57526"/>
        <dbReference type="ChEBI" id="CHEBI:57623"/>
        <dbReference type="ChEBI" id="CHEBI:456215"/>
        <dbReference type="EC" id="2.5.1.27"/>
    </reaction>
</comment>
<name>A0A109CRG6_AGRVI</name>
<gene>
    <name evidence="8" type="ORF">DXT89_26180</name>
    <name evidence="10" type="ORF">GOZ88_24755</name>
    <name evidence="9" type="ORF">GOZ95_27105</name>
</gene>
<evidence type="ECO:0000256" key="4">
    <source>
        <dbReference type="ARBA" id="ARBA00022679"/>
    </source>
</evidence>